<organism evidence="1 2">
    <name type="scientific">Marinobacter salsuginis</name>
    <dbReference type="NCBI Taxonomy" id="418719"/>
    <lineage>
        <taxon>Bacteria</taxon>
        <taxon>Pseudomonadati</taxon>
        <taxon>Pseudomonadota</taxon>
        <taxon>Gammaproteobacteria</taxon>
        <taxon>Pseudomonadales</taxon>
        <taxon>Marinobacteraceae</taxon>
        <taxon>Marinobacter</taxon>
    </lineage>
</organism>
<gene>
    <name evidence="1" type="ORF">MSSD14B_23880</name>
</gene>
<dbReference type="Proteomes" id="UP000387223">
    <property type="component" value="Unassembled WGS sequence"/>
</dbReference>
<protein>
    <submittedName>
        <fullName evidence="1">Uncharacterized protein</fullName>
    </submittedName>
</protein>
<accession>A0A5M3Q0X0</accession>
<dbReference type="EMBL" id="BGZI01000015">
    <property type="protein sequence ID" value="GBO88720.1"/>
    <property type="molecule type" value="Genomic_DNA"/>
</dbReference>
<comment type="caution">
    <text evidence="1">The sequence shown here is derived from an EMBL/GenBank/DDBJ whole genome shotgun (WGS) entry which is preliminary data.</text>
</comment>
<dbReference type="RefSeq" id="WP_136630072.1">
    <property type="nucleotide sequence ID" value="NZ_BGZI01000015.1"/>
</dbReference>
<evidence type="ECO:0000313" key="1">
    <source>
        <dbReference type="EMBL" id="GBO88720.1"/>
    </source>
</evidence>
<sequence length="269" mass="30525">MEQPCNTTPTLREGARITLGLTFNAVYRRFLKRGVHNRRGYLALMDKLSPANRFRLRQLEHRSPDLANTMNEGIDYWAGIMSAIFEVNDLLKGVSSQRAVPKSFENLLPRESRPAIKQKADTLLKEADPDGLALMRAMKAPVTDENARKVIHGHFMAHTFETKGPMVDELLGHDQLNYEARVILSDLSEAVSRYQTNPDSFDEDRINEVGGSLLYMDPLQVLLNAKRKATKDEYEQQEGETVEWTVICSLGTQFYGRELKSLEALVDKP</sequence>
<proteinExistence type="predicted"/>
<reference evidence="1 2" key="1">
    <citation type="journal article" date="2019" name="J. Gen. Appl. Microbiol.">
        <title>Aerobic degradation of cis-dichloroethene by the marine bacterium Marinobacter salsuginis strain 5N-3.</title>
        <authorList>
            <person name="Inoue Y."/>
            <person name="Fukunaga Y."/>
            <person name="Katsumata H."/>
            <person name="Ohji S."/>
            <person name="Hosoyama A."/>
            <person name="Mori K."/>
            <person name="Ando K."/>
        </authorList>
    </citation>
    <scope>NUCLEOTIDE SEQUENCE [LARGE SCALE GENOMIC DNA]</scope>
    <source>
        <strain evidence="1 2">NBRC 109114</strain>
    </source>
</reference>
<dbReference type="AlphaFoldDB" id="A0A5M3Q0X0"/>
<evidence type="ECO:0000313" key="2">
    <source>
        <dbReference type="Proteomes" id="UP000387223"/>
    </source>
</evidence>
<name>A0A5M3Q0X0_9GAMM</name>